<protein>
    <submittedName>
        <fullName evidence="1">Uncharacterized protein</fullName>
    </submittedName>
</protein>
<comment type="caution">
    <text evidence="1">The sequence shown here is derived from an EMBL/GenBank/DDBJ whole genome shotgun (WGS) entry which is preliminary data.</text>
</comment>
<feature type="non-terminal residue" evidence="1">
    <location>
        <position position="156"/>
    </location>
</feature>
<dbReference type="OrthoDB" id="6288496at2759"/>
<sequence>MYSEHFNKPSIQLNTYNVYTEARNLLNEWIVKNMFDTEDINGEIDKFKPFTPDRKEIKREWDHLLKNNSSKNNFTDEYDAEDLLKDSHRLKYDDRNTYLCHSDYSHKRKSTLEKILLHQEEAKARRELRQKELESRLIHEATERHMKAQILYKAKQ</sequence>
<organism evidence="1 2">
    <name type="scientific">Schistosoma japonicum</name>
    <name type="common">Blood fluke</name>
    <dbReference type="NCBI Taxonomy" id="6182"/>
    <lineage>
        <taxon>Eukaryota</taxon>
        <taxon>Metazoa</taxon>
        <taxon>Spiralia</taxon>
        <taxon>Lophotrochozoa</taxon>
        <taxon>Platyhelminthes</taxon>
        <taxon>Trematoda</taxon>
        <taxon>Digenea</taxon>
        <taxon>Strigeidida</taxon>
        <taxon>Schistosomatoidea</taxon>
        <taxon>Schistosomatidae</taxon>
        <taxon>Schistosoma</taxon>
    </lineage>
</organism>
<accession>A0A4Z2DKE4</accession>
<dbReference type="EMBL" id="SKCS01000100">
    <property type="protein sequence ID" value="TNN17004.1"/>
    <property type="molecule type" value="Genomic_DNA"/>
</dbReference>
<name>A0A4Z2DKE4_SCHJA</name>
<keyword evidence="2" id="KW-1185">Reference proteome</keyword>
<proteinExistence type="predicted"/>
<evidence type="ECO:0000313" key="2">
    <source>
        <dbReference type="Proteomes" id="UP000311919"/>
    </source>
</evidence>
<evidence type="ECO:0000313" key="1">
    <source>
        <dbReference type="EMBL" id="TNN17004.1"/>
    </source>
</evidence>
<reference evidence="1 2" key="1">
    <citation type="submission" date="2019-03" db="EMBL/GenBank/DDBJ databases">
        <title>An improved genome assembly of the fluke Schistosoma japonicum.</title>
        <authorList>
            <person name="Hu W."/>
            <person name="Luo F."/>
            <person name="Yin M."/>
            <person name="Mo X."/>
            <person name="Sun C."/>
            <person name="Wu Q."/>
            <person name="Zhu B."/>
            <person name="Xiang M."/>
            <person name="Wang J."/>
            <person name="Wang Y."/>
            <person name="Zhang T."/>
            <person name="Xu B."/>
            <person name="Zheng H."/>
            <person name="Feng Z."/>
        </authorList>
    </citation>
    <scope>NUCLEOTIDE SEQUENCE [LARGE SCALE GENOMIC DNA]</scope>
    <source>
        <strain evidence="1">HuSjv2</strain>
        <tissue evidence="1">Worms</tissue>
    </source>
</reference>
<dbReference type="Proteomes" id="UP000311919">
    <property type="component" value="Unassembled WGS sequence"/>
</dbReference>
<dbReference type="AlphaFoldDB" id="A0A4Z2DKE4"/>
<gene>
    <name evidence="1" type="ORF">EWB00_000032</name>
</gene>